<protein>
    <submittedName>
        <fullName evidence="1">Uncharacterized protein</fullName>
    </submittedName>
</protein>
<gene>
    <name evidence="1" type="ORF">PTTW11_02453</name>
</gene>
<evidence type="ECO:0000313" key="2">
    <source>
        <dbReference type="Proteomes" id="UP000472372"/>
    </source>
</evidence>
<name>A0A6S6VTE4_9PLEO</name>
<dbReference type="AlphaFoldDB" id="A0A6S6VTE4"/>
<evidence type="ECO:0000313" key="1">
    <source>
        <dbReference type="EMBL" id="CAE7013112.1"/>
    </source>
</evidence>
<dbReference type="EMBL" id="HG992978">
    <property type="protein sequence ID" value="CAE7013112.1"/>
    <property type="molecule type" value="Genomic_DNA"/>
</dbReference>
<proteinExistence type="predicted"/>
<dbReference type="Proteomes" id="UP000472372">
    <property type="component" value="Chromosome 2"/>
</dbReference>
<sequence>MMDFSSVDKERDKDMPCLQTLIDGRTLSFGLNWALVKLAENRGIGMSTRTTSEHDLTPTTVGVPYKYTRIEPNKTYPVLKKGRTTNWTEGTISRIGSLLNIRKDDVNVMPVDLRGRFGETNGVMLAYGIFNGKKSGYFMESGDSGSCVMLAESGTKFADDNEIAVGLLFASNEWTRVSYMIPMDLVIQDIEDVTGHTVIVPKFVEYADGFSAVTPDK</sequence>
<organism evidence="1 2">
    <name type="scientific">Pyrenophora teres f. teres</name>
    <dbReference type="NCBI Taxonomy" id="97479"/>
    <lineage>
        <taxon>Eukaryota</taxon>
        <taxon>Fungi</taxon>
        <taxon>Dikarya</taxon>
        <taxon>Ascomycota</taxon>
        <taxon>Pezizomycotina</taxon>
        <taxon>Dothideomycetes</taxon>
        <taxon>Pleosporomycetidae</taxon>
        <taxon>Pleosporales</taxon>
        <taxon>Pleosporineae</taxon>
        <taxon>Pleosporaceae</taxon>
        <taxon>Pyrenophora</taxon>
    </lineage>
</organism>
<accession>A0A6S6VTE4</accession>
<reference evidence="1" key="1">
    <citation type="submission" date="2021-02" db="EMBL/GenBank/DDBJ databases">
        <authorList>
            <person name="Syme A R."/>
            <person name="Syme A R."/>
            <person name="Moolhuijzen P."/>
        </authorList>
    </citation>
    <scope>NUCLEOTIDE SEQUENCE</scope>
    <source>
        <strain evidence="1">W1-1</strain>
    </source>
</reference>